<evidence type="ECO:0000313" key="2">
    <source>
        <dbReference type="Proteomes" id="UP001054945"/>
    </source>
</evidence>
<sequence>MFDLHFVSDGLYKNSVLDSLSWAKYLLNTNKEKCRIDEDIPLARKEDKLARETPARTEEGFPQRTTTLANRQVDILLSHDIKYQMLQEVAACQHRDEISYVLADRRASKYFFCVHQKMVVFVT</sequence>
<reference evidence="1 2" key="1">
    <citation type="submission" date="2021-06" db="EMBL/GenBank/DDBJ databases">
        <title>Caerostris extrusa draft genome.</title>
        <authorList>
            <person name="Kono N."/>
            <person name="Arakawa K."/>
        </authorList>
    </citation>
    <scope>NUCLEOTIDE SEQUENCE [LARGE SCALE GENOMIC DNA]</scope>
</reference>
<comment type="caution">
    <text evidence="1">The sequence shown here is derived from an EMBL/GenBank/DDBJ whole genome shotgun (WGS) entry which is preliminary data.</text>
</comment>
<name>A0AAV4N2R7_CAEEX</name>
<protein>
    <submittedName>
        <fullName evidence="1">Uncharacterized protein</fullName>
    </submittedName>
</protein>
<dbReference type="EMBL" id="BPLR01020400">
    <property type="protein sequence ID" value="GIX78303.1"/>
    <property type="molecule type" value="Genomic_DNA"/>
</dbReference>
<gene>
    <name evidence="1" type="ORF">CEXT_33881</name>
</gene>
<proteinExistence type="predicted"/>
<organism evidence="1 2">
    <name type="scientific">Caerostris extrusa</name>
    <name type="common">Bark spider</name>
    <name type="synonym">Caerostris bankana</name>
    <dbReference type="NCBI Taxonomy" id="172846"/>
    <lineage>
        <taxon>Eukaryota</taxon>
        <taxon>Metazoa</taxon>
        <taxon>Ecdysozoa</taxon>
        <taxon>Arthropoda</taxon>
        <taxon>Chelicerata</taxon>
        <taxon>Arachnida</taxon>
        <taxon>Araneae</taxon>
        <taxon>Araneomorphae</taxon>
        <taxon>Entelegynae</taxon>
        <taxon>Araneoidea</taxon>
        <taxon>Araneidae</taxon>
        <taxon>Caerostris</taxon>
    </lineage>
</organism>
<keyword evidence="2" id="KW-1185">Reference proteome</keyword>
<dbReference type="AlphaFoldDB" id="A0AAV4N2R7"/>
<dbReference type="Proteomes" id="UP001054945">
    <property type="component" value="Unassembled WGS sequence"/>
</dbReference>
<evidence type="ECO:0000313" key="1">
    <source>
        <dbReference type="EMBL" id="GIX78303.1"/>
    </source>
</evidence>
<accession>A0AAV4N2R7</accession>